<dbReference type="InterPro" id="IPR002878">
    <property type="entry name" value="ChsH2_C"/>
</dbReference>
<dbReference type="SUPFAM" id="SSF50249">
    <property type="entry name" value="Nucleic acid-binding proteins"/>
    <property type="match status" value="1"/>
</dbReference>
<accession>A0A8J6TGW4</accession>
<reference evidence="3 4" key="1">
    <citation type="submission" date="2020-08" db="EMBL/GenBank/DDBJ databases">
        <title>Bridging the membrane lipid divide: bacteria of the FCB group superphylum have the potential to synthesize archaeal ether lipids.</title>
        <authorList>
            <person name="Villanueva L."/>
            <person name="Von Meijenfeldt F.A.B."/>
            <person name="Westbye A.B."/>
            <person name="Yadav S."/>
            <person name="Hopmans E.C."/>
            <person name="Dutilh B.E."/>
            <person name="Sinninghe Damste J.S."/>
        </authorList>
    </citation>
    <scope>NUCLEOTIDE SEQUENCE [LARGE SCALE GENOMIC DNA]</scope>
    <source>
        <strain evidence="3">NIOZ-UU36</strain>
    </source>
</reference>
<evidence type="ECO:0000313" key="4">
    <source>
        <dbReference type="Proteomes" id="UP000614469"/>
    </source>
</evidence>
<dbReference type="Gene3D" id="6.10.30.10">
    <property type="match status" value="1"/>
</dbReference>
<feature type="domain" description="ChsH2 rubredoxin-like zinc ribbon" evidence="2">
    <location>
        <begin position="12"/>
        <end position="42"/>
    </location>
</feature>
<dbReference type="Pfam" id="PF12172">
    <property type="entry name" value="zf-ChsH2"/>
    <property type="match status" value="1"/>
</dbReference>
<gene>
    <name evidence="3" type="ORF">H8E29_00025</name>
</gene>
<dbReference type="AlphaFoldDB" id="A0A8J6TGW4"/>
<proteinExistence type="predicted"/>
<dbReference type="InterPro" id="IPR012340">
    <property type="entry name" value="NA-bd_OB-fold"/>
</dbReference>
<name>A0A8J6TGW4_9CHLR</name>
<organism evidence="3 4">
    <name type="scientific">Candidatus Desulfolinea nitratireducens</name>
    <dbReference type="NCBI Taxonomy" id="2841698"/>
    <lineage>
        <taxon>Bacteria</taxon>
        <taxon>Bacillati</taxon>
        <taxon>Chloroflexota</taxon>
        <taxon>Anaerolineae</taxon>
        <taxon>Anaerolineales</taxon>
        <taxon>Anaerolineales incertae sedis</taxon>
        <taxon>Candidatus Desulfolinea</taxon>
    </lineage>
</organism>
<feature type="domain" description="ChsH2 C-terminal OB-fold" evidence="1">
    <location>
        <begin position="48"/>
        <end position="109"/>
    </location>
</feature>
<dbReference type="EMBL" id="JACNJN010000002">
    <property type="protein sequence ID" value="MBC8333629.1"/>
    <property type="molecule type" value="Genomic_DNA"/>
</dbReference>
<dbReference type="InterPro" id="IPR022002">
    <property type="entry name" value="ChsH2_Znr"/>
</dbReference>
<evidence type="ECO:0000259" key="2">
    <source>
        <dbReference type="Pfam" id="PF12172"/>
    </source>
</evidence>
<dbReference type="Proteomes" id="UP000614469">
    <property type="component" value="Unassembled WGS sequence"/>
</dbReference>
<protein>
    <submittedName>
        <fullName evidence="3">Zn-ribbon domain-containing OB-fold protein</fullName>
    </submittedName>
</protein>
<dbReference type="Pfam" id="PF01796">
    <property type="entry name" value="OB_ChsH2_C"/>
    <property type="match status" value="1"/>
</dbReference>
<dbReference type="InterPro" id="IPR052513">
    <property type="entry name" value="Thioester_dehydratase-like"/>
</dbReference>
<evidence type="ECO:0000259" key="1">
    <source>
        <dbReference type="Pfam" id="PF01796"/>
    </source>
</evidence>
<dbReference type="PANTHER" id="PTHR34075">
    <property type="entry name" value="BLR3430 PROTEIN"/>
    <property type="match status" value="1"/>
</dbReference>
<evidence type="ECO:0000313" key="3">
    <source>
        <dbReference type="EMBL" id="MBC8333629.1"/>
    </source>
</evidence>
<comment type="caution">
    <text evidence="3">The sequence shown here is derived from an EMBL/GenBank/DDBJ whole genome shotgun (WGS) entry which is preliminary data.</text>
</comment>
<dbReference type="PANTHER" id="PTHR34075:SF5">
    <property type="entry name" value="BLR3430 PROTEIN"/>
    <property type="match status" value="1"/>
</dbReference>
<sequence>MEIPRHWRLKKQRYGLIGEVCPHCDVKIFPPRDICPDCGKEAKDEFAFSGQGEVYSYTTVYSAPTGFEHTIPYTVALVQLDEGPLVTAQLTDVDDENVEIGMPVEMVTRRLREDGDERGMLVYGYKFRPIGLIPQAH</sequence>